<comment type="similarity">
    <text evidence="1 6">Belongs to the N-Me-Phe pilin family.</text>
</comment>
<evidence type="ECO:0000256" key="7">
    <source>
        <dbReference type="SAM" id="Phobius"/>
    </source>
</evidence>
<keyword evidence="7" id="KW-0472">Membrane</keyword>
<dbReference type="GO" id="GO:0044096">
    <property type="term" value="C:type IV pilus"/>
    <property type="evidence" value="ECO:0007669"/>
    <property type="project" value="TreeGrafter"/>
</dbReference>
<dbReference type="AlphaFoldDB" id="M1H276"/>
<accession>M1H276</accession>
<gene>
    <name evidence="8" type="primary">pilE</name>
</gene>
<organism evidence="8">
    <name type="scientific">Neisseria sp. AP206</name>
    <dbReference type="NCBI Taxonomy" id="1229328"/>
    <lineage>
        <taxon>Bacteria</taxon>
        <taxon>Pseudomonadati</taxon>
        <taxon>Pseudomonadota</taxon>
        <taxon>Betaproteobacteria</taxon>
        <taxon>Neisseriales</taxon>
        <taxon>Neisseriaceae</taxon>
        <taxon>Neisseria</taxon>
    </lineage>
</organism>
<evidence type="ECO:0000256" key="4">
    <source>
        <dbReference type="ARBA" id="ARBA00022889"/>
    </source>
</evidence>
<dbReference type="PANTHER" id="PTHR30093:SF34">
    <property type="entry name" value="PREPILIN PEPTIDASE-DEPENDENT PROTEIN D"/>
    <property type="match status" value="1"/>
</dbReference>
<dbReference type="Pfam" id="PF00114">
    <property type="entry name" value="Pilin"/>
    <property type="match status" value="1"/>
</dbReference>
<dbReference type="InterPro" id="IPR001082">
    <property type="entry name" value="Pilin"/>
</dbReference>
<evidence type="ECO:0000256" key="2">
    <source>
        <dbReference type="ARBA" id="ARBA00011156"/>
    </source>
</evidence>
<keyword evidence="7" id="KW-1133">Transmembrane helix</keyword>
<dbReference type="NCBIfam" id="TIGR02532">
    <property type="entry name" value="IV_pilin_GFxxxE"/>
    <property type="match status" value="1"/>
</dbReference>
<feature type="transmembrane region" description="Helical" evidence="7">
    <location>
        <begin position="7"/>
        <end position="31"/>
    </location>
</feature>
<comment type="subunit">
    <text evidence="2">The pili are polar flexible filaments of about 5.4 nanometers diameter and 2.5 micrometers average length; they consist of only a single polypeptide chain arranged in a helical configuration of five subunits per turn in the assembled pilus.</text>
</comment>
<dbReference type="GO" id="GO:0043107">
    <property type="term" value="P:type IV pilus-dependent motility"/>
    <property type="evidence" value="ECO:0007669"/>
    <property type="project" value="TreeGrafter"/>
</dbReference>
<name>M1H276_9NEIS</name>
<evidence type="ECO:0000256" key="5">
    <source>
        <dbReference type="ARBA" id="ARBA00023157"/>
    </source>
</evidence>
<keyword evidence="5" id="KW-1015">Disulfide bond</keyword>
<dbReference type="Pfam" id="PF07963">
    <property type="entry name" value="N_methyl"/>
    <property type="match status" value="1"/>
</dbReference>
<evidence type="ECO:0000313" key="8">
    <source>
        <dbReference type="EMBL" id="AGE34444.1"/>
    </source>
</evidence>
<sequence length="179" mass="18401">MKAIQKGFTLIELMIVIAIIGILAAIALPAYQDYTVRTRVTEGLSLAESAKQAIATEGSAAIADLNRVADTWNAQNAGTGANSKYVNSILIDRATGVITVAYNPTQVGVATGQNTIVLTPWVRSGQAQQGESLVDAITNGRTGSMDWGCASATNVTAGASGITAGAGTLQAKYAPAQCR</sequence>
<evidence type="ECO:0000256" key="3">
    <source>
        <dbReference type="ARBA" id="ARBA00022481"/>
    </source>
</evidence>
<dbReference type="Gene3D" id="3.30.700.10">
    <property type="entry name" value="Glycoprotein, Type 4 Pilin"/>
    <property type="match status" value="1"/>
</dbReference>
<protein>
    <submittedName>
        <fullName evidence="8">Pilin</fullName>
    </submittedName>
</protein>
<dbReference type="SUPFAM" id="SSF54523">
    <property type="entry name" value="Pili subunits"/>
    <property type="match status" value="1"/>
</dbReference>
<dbReference type="InterPro" id="IPR045584">
    <property type="entry name" value="Pilin-like"/>
</dbReference>
<keyword evidence="7" id="KW-0812">Transmembrane</keyword>
<proteinExistence type="inferred from homology"/>
<dbReference type="PANTHER" id="PTHR30093">
    <property type="entry name" value="GENERAL SECRETION PATHWAY PROTEIN G"/>
    <property type="match status" value="1"/>
</dbReference>
<evidence type="ECO:0000256" key="1">
    <source>
        <dbReference type="ARBA" id="ARBA00005233"/>
    </source>
</evidence>
<reference evidence="8" key="1">
    <citation type="journal article" date="2013" name="Proc. Natl. Acad. Sci. U.S.A.">
        <title>Neisseria infection of rhesus macaques as a model to study colonization, transmission, persistence, and horizontal gene transfer.</title>
        <authorList>
            <person name="Weyand N.J."/>
            <person name="Wertheimer A.M."/>
            <person name="Hobbs T.R."/>
            <person name="Sisko J.L."/>
            <person name="Taku N.A."/>
            <person name="Gregston L.D."/>
            <person name="Clary S."/>
            <person name="Highashi D.L."/>
            <person name="Biais N."/>
            <person name="Brown L.M."/>
            <person name="Planer S.L."/>
            <person name="Legasse A.W."/>
            <person name="Axthelm M.K."/>
            <person name="Wong S.W."/>
            <person name="So M."/>
        </authorList>
    </citation>
    <scope>NUCLEOTIDE SEQUENCE</scope>
    <source>
        <strain evidence="8">AP206</strain>
    </source>
</reference>
<keyword evidence="6" id="KW-0281">Fimbrium</keyword>
<dbReference type="InterPro" id="IPR012902">
    <property type="entry name" value="N_methyl_site"/>
</dbReference>
<evidence type="ECO:0000256" key="6">
    <source>
        <dbReference type="RuleBase" id="RU000389"/>
    </source>
</evidence>
<dbReference type="GO" id="GO:0007155">
    <property type="term" value="P:cell adhesion"/>
    <property type="evidence" value="ECO:0007669"/>
    <property type="project" value="UniProtKB-KW"/>
</dbReference>
<keyword evidence="3" id="KW-0488">Methylation</keyword>
<dbReference type="PROSITE" id="PS00409">
    <property type="entry name" value="PROKAR_NTER_METHYL"/>
    <property type="match status" value="1"/>
</dbReference>
<keyword evidence="4" id="KW-0130">Cell adhesion</keyword>
<dbReference type="EMBL" id="KC422436">
    <property type="protein sequence ID" value="AGE34444.1"/>
    <property type="molecule type" value="Genomic_DNA"/>
</dbReference>